<keyword evidence="3 4" id="KW-0472">Membrane</keyword>
<comment type="caution">
    <text evidence="5">The sequence shown here is derived from an EMBL/GenBank/DDBJ whole genome shotgun (WGS) entry which is preliminary data.</text>
</comment>
<keyword evidence="2 4" id="KW-1133">Transmembrane helix</keyword>
<evidence type="ECO:0000256" key="3">
    <source>
        <dbReference type="ARBA" id="ARBA00023136"/>
    </source>
</evidence>
<protein>
    <recommendedName>
        <fullName evidence="7">MFS transporter</fullName>
    </recommendedName>
</protein>
<feature type="transmembrane region" description="Helical" evidence="4">
    <location>
        <begin position="130"/>
        <end position="153"/>
    </location>
</feature>
<feature type="transmembrane region" description="Helical" evidence="4">
    <location>
        <begin position="159"/>
        <end position="179"/>
    </location>
</feature>
<reference evidence="5 6" key="1">
    <citation type="submission" date="2021-03" db="EMBL/GenBank/DDBJ databases">
        <authorList>
            <person name="Peeters C."/>
        </authorList>
    </citation>
    <scope>NUCLEOTIDE SEQUENCE [LARGE SCALE GENOMIC DNA]</scope>
    <source>
        <strain evidence="5 6">LMG 26411</strain>
    </source>
</reference>
<organism evidence="5 6">
    <name type="scientific">Cupriavidus numazuensis</name>
    <dbReference type="NCBI Taxonomy" id="221992"/>
    <lineage>
        <taxon>Bacteria</taxon>
        <taxon>Pseudomonadati</taxon>
        <taxon>Pseudomonadota</taxon>
        <taxon>Betaproteobacteria</taxon>
        <taxon>Burkholderiales</taxon>
        <taxon>Burkholderiaceae</taxon>
        <taxon>Cupriavidus</taxon>
    </lineage>
</organism>
<evidence type="ECO:0000256" key="1">
    <source>
        <dbReference type="ARBA" id="ARBA00022692"/>
    </source>
</evidence>
<feature type="transmembrane region" description="Helical" evidence="4">
    <location>
        <begin position="327"/>
        <end position="349"/>
    </location>
</feature>
<dbReference type="Proteomes" id="UP000672657">
    <property type="component" value="Unassembled WGS sequence"/>
</dbReference>
<accession>A0ABM8TJJ9</accession>
<feature type="transmembrane region" description="Helical" evidence="4">
    <location>
        <begin position="291"/>
        <end position="315"/>
    </location>
</feature>
<dbReference type="SUPFAM" id="SSF103473">
    <property type="entry name" value="MFS general substrate transporter"/>
    <property type="match status" value="1"/>
</dbReference>
<feature type="transmembrane region" description="Helical" evidence="4">
    <location>
        <begin position="238"/>
        <end position="256"/>
    </location>
</feature>
<name>A0ABM8TJJ9_9BURK</name>
<dbReference type="RefSeq" id="WP_211954738.1">
    <property type="nucleotide sequence ID" value="NZ_CAJPVI010000022.1"/>
</dbReference>
<evidence type="ECO:0000256" key="2">
    <source>
        <dbReference type="ARBA" id="ARBA00022989"/>
    </source>
</evidence>
<keyword evidence="1 4" id="KW-0812">Transmembrane</keyword>
<feature type="transmembrane region" description="Helical" evidence="4">
    <location>
        <begin position="263"/>
        <end position="285"/>
    </location>
</feature>
<gene>
    <name evidence="5" type="ORF">LMG26411_03725</name>
</gene>
<feature type="transmembrane region" description="Helical" evidence="4">
    <location>
        <begin position="38"/>
        <end position="58"/>
    </location>
</feature>
<keyword evidence="6" id="KW-1185">Reference proteome</keyword>
<evidence type="ECO:0000256" key="4">
    <source>
        <dbReference type="SAM" id="Phobius"/>
    </source>
</evidence>
<proteinExistence type="predicted"/>
<sequence>MQALALFSVQFMLAVTWTLYTAFLPALAAQAGLPAAQVAWILLMDQAIFVVMDGLLGMAADRVADALHRVGTWILAASVVSAVAFALLAKSASPQMMLLLTVCWAATSSALRAPPMVIIARRLRGSAPRFLVGCSMLGVGVASALAPLLTAWMRGQAPALPFLVASLGLLAAVLALQWVEAHAGPQPVVASATVRAGGMAMAWLLLAAVFLLAFGFQVHSSVNSAPAYLKFVKPGELVRVMPAFWIGFAMGVLLPARLPRGRFLLHGALTAAAALGALVLAGIAHAPSLTVLLAAQCVVGLLWGVVFCAAAGAAIDAGHVGREGRLTGFLFALAALAASVRIAMVASGIARQPALAGLLPWLPSIAWGTAGVLLAAFVLRNMAVLAARPARGDA</sequence>
<evidence type="ECO:0000313" key="5">
    <source>
        <dbReference type="EMBL" id="CAG2150365.1"/>
    </source>
</evidence>
<feature type="transmembrane region" description="Helical" evidence="4">
    <location>
        <begin position="361"/>
        <end position="379"/>
    </location>
</feature>
<dbReference type="InterPro" id="IPR011701">
    <property type="entry name" value="MFS"/>
</dbReference>
<dbReference type="Gene3D" id="1.20.1250.20">
    <property type="entry name" value="MFS general substrate transporter like domains"/>
    <property type="match status" value="1"/>
</dbReference>
<evidence type="ECO:0008006" key="7">
    <source>
        <dbReference type="Google" id="ProtNLM"/>
    </source>
</evidence>
<feature type="transmembrane region" description="Helical" evidence="4">
    <location>
        <begin position="200"/>
        <end position="218"/>
    </location>
</feature>
<feature type="transmembrane region" description="Helical" evidence="4">
    <location>
        <begin position="70"/>
        <end position="89"/>
    </location>
</feature>
<dbReference type="EMBL" id="CAJPVI010000022">
    <property type="protein sequence ID" value="CAG2150365.1"/>
    <property type="molecule type" value="Genomic_DNA"/>
</dbReference>
<evidence type="ECO:0000313" key="6">
    <source>
        <dbReference type="Proteomes" id="UP000672657"/>
    </source>
</evidence>
<dbReference type="Pfam" id="PF07690">
    <property type="entry name" value="MFS_1"/>
    <property type="match status" value="1"/>
</dbReference>
<dbReference type="InterPro" id="IPR036259">
    <property type="entry name" value="MFS_trans_sf"/>
</dbReference>